<dbReference type="GeneID" id="98062122"/>
<proteinExistence type="predicted"/>
<evidence type="ECO:0000313" key="2">
    <source>
        <dbReference type="EMBL" id="AUO18879.1"/>
    </source>
</evidence>
<keyword evidence="1" id="KW-0472">Membrane</keyword>
<dbReference type="InterPro" id="IPR032531">
    <property type="entry name" value="DUF4956"/>
</dbReference>
<evidence type="ECO:0008006" key="4">
    <source>
        <dbReference type="Google" id="ProtNLM"/>
    </source>
</evidence>
<dbReference type="EMBL" id="CP020991">
    <property type="protein sequence ID" value="AUO18879.1"/>
    <property type="molecule type" value="Genomic_DNA"/>
</dbReference>
<keyword evidence="1" id="KW-1133">Transmembrane helix</keyword>
<feature type="transmembrane region" description="Helical" evidence="1">
    <location>
        <begin position="20"/>
        <end position="43"/>
    </location>
</feature>
<protein>
    <recommendedName>
        <fullName evidence="4">DUF4956 domain-containing protein</fullName>
    </recommendedName>
</protein>
<sequence>MEALTNLFNQTVIDGTSITFISACATLFSAIIFGLIISVTYMITTNEVVPNRNFVMSLVLIPAVMGLVILLVGNNLVRVFSLAGTVSLIRYRSVPGDPKDIAYILLCAAAGLAAGIGFYLYGALGVVLLCVLMILLNKFNFASSFEAQKILKVTIPEDLDYQGLLDDLFKEYTTASVMSRVRTTDLGSLYEVMYSIKMKKDVNEKDFIDAVRCRNGNLTVTLALAPTEYGA</sequence>
<dbReference type="Pfam" id="PF16316">
    <property type="entry name" value="DUF4956"/>
    <property type="match status" value="1"/>
</dbReference>
<evidence type="ECO:0000256" key="1">
    <source>
        <dbReference type="SAM" id="Phobius"/>
    </source>
</evidence>
<organism evidence="2 3">
    <name type="scientific">Monoglobus pectinilyticus</name>
    <dbReference type="NCBI Taxonomy" id="1981510"/>
    <lineage>
        <taxon>Bacteria</taxon>
        <taxon>Bacillati</taxon>
        <taxon>Bacillota</taxon>
        <taxon>Clostridia</taxon>
        <taxon>Monoglobales</taxon>
        <taxon>Monoglobaceae</taxon>
        <taxon>Monoglobus</taxon>
    </lineage>
</organism>
<dbReference type="RefSeq" id="WP_102365131.1">
    <property type="nucleotide sequence ID" value="NZ_CP020991.1"/>
</dbReference>
<dbReference type="Proteomes" id="UP000235589">
    <property type="component" value="Chromosome"/>
</dbReference>
<evidence type="ECO:0000313" key="3">
    <source>
        <dbReference type="Proteomes" id="UP000235589"/>
    </source>
</evidence>
<dbReference type="KEGG" id="mpec:B9O19_00696"/>
<keyword evidence="1" id="KW-0812">Transmembrane</keyword>
<name>A0A2K9P236_9FIRM</name>
<keyword evidence="3" id="KW-1185">Reference proteome</keyword>
<accession>A0A2K9P236</accession>
<dbReference type="AlphaFoldDB" id="A0A2K9P236"/>
<dbReference type="OrthoDB" id="9803265at2"/>
<feature type="transmembrane region" description="Helical" evidence="1">
    <location>
        <begin position="101"/>
        <end position="134"/>
    </location>
</feature>
<reference evidence="2 3" key="1">
    <citation type="submission" date="2017-04" db="EMBL/GenBank/DDBJ databases">
        <title>Monoglobus pectinilyticus 14 draft genome.</title>
        <authorList>
            <person name="Kim C."/>
            <person name="Rosendale D.I."/>
            <person name="Kelly W.J."/>
            <person name="Tannock G.W."/>
            <person name="Patchett M.L."/>
            <person name="Jordens J.Z."/>
        </authorList>
    </citation>
    <scope>NUCLEOTIDE SEQUENCE [LARGE SCALE GENOMIC DNA]</scope>
    <source>
        <strain evidence="2 3">14</strain>
    </source>
</reference>
<gene>
    <name evidence="2" type="ORF">B9O19_00696</name>
</gene>
<feature type="transmembrane region" description="Helical" evidence="1">
    <location>
        <begin position="55"/>
        <end position="81"/>
    </location>
</feature>